<dbReference type="AlphaFoldDB" id="A0A4P5PCG1"/>
<gene>
    <name evidence="1" type="ORF">NRIC_33970</name>
</gene>
<keyword evidence="2" id="KW-1185">Reference proteome</keyword>
<sequence length="44" mass="5106">MENKPNVYSFVGIRKSKSFLIDVTTRLIEELGDYFEIEAQQKPA</sequence>
<dbReference type="RefSeq" id="WP_265416121.1">
    <property type="nucleotide sequence ID" value="NZ_BJCC01000033.1"/>
</dbReference>
<reference evidence="2" key="1">
    <citation type="submission" date="2019-02" db="EMBL/GenBank/DDBJ databases">
        <title>Draft genome sequence of Enterococcus sp. Gos25-1.</title>
        <authorList>
            <person name="Tanaka N."/>
            <person name="Shiwa Y."/>
            <person name="Fujita N."/>
        </authorList>
    </citation>
    <scope>NUCLEOTIDE SEQUENCE [LARGE SCALE GENOMIC DNA]</scope>
    <source>
        <strain evidence="2">Gos25-1</strain>
    </source>
</reference>
<evidence type="ECO:0000313" key="2">
    <source>
        <dbReference type="Proteomes" id="UP000290567"/>
    </source>
</evidence>
<accession>A0A4P5PCG1</accession>
<organism evidence="1 2">
    <name type="scientific">Enterococcus florum</name>
    <dbReference type="NCBI Taxonomy" id="2480627"/>
    <lineage>
        <taxon>Bacteria</taxon>
        <taxon>Bacillati</taxon>
        <taxon>Bacillota</taxon>
        <taxon>Bacilli</taxon>
        <taxon>Lactobacillales</taxon>
        <taxon>Enterococcaceae</taxon>
        <taxon>Enterococcus</taxon>
    </lineage>
</organism>
<proteinExistence type="predicted"/>
<protein>
    <submittedName>
        <fullName evidence="1">Uncharacterized protein</fullName>
    </submittedName>
</protein>
<dbReference type="EMBL" id="BJCC01000033">
    <property type="protein sequence ID" value="GCF95506.1"/>
    <property type="molecule type" value="Genomic_DNA"/>
</dbReference>
<dbReference type="Proteomes" id="UP000290567">
    <property type="component" value="Unassembled WGS sequence"/>
</dbReference>
<name>A0A4P5PCG1_9ENTE</name>
<comment type="caution">
    <text evidence="1">The sequence shown here is derived from an EMBL/GenBank/DDBJ whole genome shotgun (WGS) entry which is preliminary data.</text>
</comment>
<evidence type="ECO:0000313" key="1">
    <source>
        <dbReference type="EMBL" id="GCF95506.1"/>
    </source>
</evidence>